<gene>
    <name evidence="3" type="ORF">TSAR_001371</name>
</gene>
<feature type="signal peptide" evidence="2">
    <location>
        <begin position="1"/>
        <end position="20"/>
    </location>
</feature>
<reference evidence="3 4" key="1">
    <citation type="journal article" date="2017" name="Curr. Biol.">
        <title>The Evolution of Venom by Co-option of Single-Copy Genes.</title>
        <authorList>
            <person name="Martinson E.O."/>
            <person name="Mrinalini"/>
            <person name="Kelkar Y.D."/>
            <person name="Chang C.H."/>
            <person name="Werren J.H."/>
        </authorList>
    </citation>
    <scope>NUCLEOTIDE SEQUENCE [LARGE SCALE GENOMIC DNA]</scope>
    <source>
        <strain evidence="3 4">Alberta</strain>
        <tissue evidence="3">Whole body</tissue>
    </source>
</reference>
<sequence length="692" mass="77205">MKRYALALLCLAALTATAISSKAVTRYYAIGEQIELGPVSGFEQYNDEVYKCELVTNNGTKFTIYPTPKGGFDRRFDVYDYSGCKIYIRQPSKTDQGTWQVIATIQKRNKKTTDIMTGDYDVQIRESYKERALSPTRQAYVYPDQQVSVYFNEKFDELTSCILLNPSREKLELKSTESANIKLANECGFKMNVKEVYGGEWTLIADLKNGSAYHGVFKLVVKNKKDLQVNETVHHFKRGEEASIDGGRAVDQAKMCILEDPHGVRYPINTGSCSLRIPIVTEHHEGIWKAYYGLEGMEYLVEQKITHGIAAGSSSTTSKVLFNVLDDISLYSNVTRSNGDINLLCQVRTSLIKFCSFVRPDGEILHMSFAVGNENYFGNGVHNRDNYMTDCGITIHKPTSADYGSWKCLVRISYSETLGTILKVTKPARGSAEAKSVAKANDVYAKSGASYDVKCSADEVLSYCWLRSPNGTVHNVKMGKVVQQPALQYVGNGLELGDCTARVQEATKSDAGKWSCHMGVANGPELEVDFKVTLKESYLMAARDVVYLEKSDTDLICRPLPESNKIIEACRWVNPQGHGINVDRQGRYFTESASTHCRLTIRVVDFEEDVGEWSCHASFSGKEGSQEEGSASMIVSYRSVGIGSFLSIGLFVSLLVFTLVGLFILFVYKRRLAARRSDEKIILQGEKPPKYP</sequence>
<proteinExistence type="predicted"/>
<feature type="chain" id="PRO_5012918039" description="Ig-like domain-containing protein" evidence="2">
    <location>
        <begin position="21"/>
        <end position="692"/>
    </location>
</feature>
<keyword evidence="1" id="KW-0472">Membrane</keyword>
<organism evidence="3 4">
    <name type="scientific">Trichomalopsis sarcophagae</name>
    <dbReference type="NCBI Taxonomy" id="543379"/>
    <lineage>
        <taxon>Eukaryota</taxon>
        <taxon>Metazoa</taxon>
        <taxon>Ecdysozoa</taxon>
        <taxon>Arthropoda</taxon>
        <taxon>Hexapoda</taxon>
        <taxon>Insecta</taxon>
        <taxon>Pterygota</taxon>
        <taxon>Neoptera</taxon>
        <taxon>Endopterygota</taxon>
        <taxon>Hymenoptera</taxon>
        <taxon>Apocrita</taxon>
        <taxon>Proctotrupomorpha</taxon>
        <taxon>Chalcidoidea</taxon>
        <taxon>Pteromalidae</taxon>
        <taxon>Pteromalinae</taxon>
        <taxon>Trichomalopsis</taxon>
    </lineage>
</organism>
<comment type="caution">
    <text evidence="3">The sequence shown here is derived from an EMBL/GenBank/DDBJ whole genome shotgun (WGS) entry which is preliminary data.</text>
</comment>
<protein>
    <recommendedName>
        <fullName evidence="5">Ig-like domain-containing protein</fullName>
    </recommendedName>
</protein>
<keyword evidence="1" id="KW-0812">Transmembrane</keyword>
<dbReference type="STRING" id="543379.A0A232EW74"/>
<dbReference type="EMBL" id="NNAY01001905">
    <property type="protein sequence ID" value="OXU22602.1"/>
    <property type="molecule type" value="Genomic_DNA"/>
</dbReference>
<keyword evidence="1" id="KW-1133">Transmembrane helix</keyword>
<dbReference type="Proteomes" id="UP000215335">
    <property type="component" value="Unassembled WGS sequence"/>
</dbReference>
<dbReference type="OrthoDB" id="6380398at2759"/>
<keyword evidence="2" id="KW-0732">Signal</keyword>
<feature type="transmembrane region" description="Helical" evidence="1">
    <location>
        <begin position="645"/>
        <end position="668"/>
    </location>
</feature>
<evidence type="ECO:0000256" key="1">
    <source>
        <dbReference type="SAM" id="Phobius"/>
    </source>
</evidence>
<dbReference type="AlphaFoldDB" id="A0A232EW74"/>
<keyword evidence="4" id="KW-1185">Reference proteome</keyword>
<evidence type="ECO:0000313" key="3">
    <source>
        <dbReference type="EMBL" id="OXU22602.1"/>
    </source>
</evidence>
<evidence type="ECO:0000256" key="2">
    <source>
        <dbReference type="SAM" id="SignalP"/>
    </source>
</evidence>
<evidence type="ECO:0000313" key="4">
    <source>
        <dbReference type="Proteomes" id="UP000215335"/>
    </source>
</evidence>
<name>A0A232EW74_9HYME</name>
<evidence type="ECO:0008006" key="5">
    <source>
        <dbReference type="Google" id="ProtNLM"/>
    </source>
</evidence>
<accession>A0A232EW74</accession>